<sequence length="288" mass="33170">MMESHPYYIGAPLWALKEWKGSFFTKDAKPAEFLAQYAQFFNAVEGNTTFYSVPSEKMVDRWLESTPDTFRFSFKFPRTITHYQKLQNCDAEVTEFLTRLAPLGERLNNFMIQLPGSFSPAMISVLERFLRKLPGDYGYSVEVRHADFFTQQHIRENYNSLLHELGVDRIIFESRPVRAAPALDQATQEAHERKPRLPVQLDSTAQSPVLRYIGHPVMEENAKWLEPWAAQTIRWIEAGLTPRIFLHTPNNQQVPELARTFNHYIQTRLSGVPDLPAFPGAPKSGLLL</sequence>
<evidence type="ECO:0008006" key="2">
    <source>
        <dbReference type="Google" id="ProtNLM"/>
    </source>
</evidence>
<proteinExistence type="predicted"/>
<gene>
    <name evidence="1" type="ORF">HELGO_WM26880</name>
</gene>
<dbReference type="InterPro" id="IPR002763">
    <property type="entry name" value="DUF72"/>
</dbReference>
<dbReference type="PANTHER" id="PTHR30348:SF9">
    <property type="entry name" value="UPF0759 PROTEIN YECE"/>
    <property type="match status" value="1"/>
</dbReference>
<evidence type="ECO:0000313" key="1">
    <source>
        <dbReference type="EMBL" id="CAA6830814.1"/>
    </source>
</evidence>
<dbReference type="SUPFAM" id="SSF117396">
    <property type="entry name" value="TM1631-like"/>
    <property type="match status" value="1"/>
</dbReference>
<dbReference type="AlphaFoldDB" id="A0A6S6UK04"/>
<dbReference type="EMBL" id="CACVAT010000633">
    <property type="protein sequence ID" value="CAA6830814.1"/>
    <property type="molecule type" value="Genomic_DNA"/>
</dbReference>
<name>A0A6S6UK04_9GAMM</name>
<reference evidence="1" key="1">
    <citation type="submission" date="2020-01" db="EMBL/GenBank/DDBJ databases">
        <authorList>
            <person name="Meier V. D."/>
            <person name="Meier V D."/>
        </authorList>
    </citation>
    <scope>NUCLEOTIDE SEQUENCE</scope>
    <source>
        <strain evidence="1">HLG_WM_MAG_09</strain>
    </source>
</reference>
<dbReference type="Pfam" id="PF01904">
    <property type="entry name" value="DUF72"/>
    <property type="match status" value="1"/>
</dbReference>
<dbReference type="Gene3D" id="3.20.20.410">
    <property type="entry name" value="Protein of unknown function UPF0759"/>
    <property type="match status" value="1"/>
</dbReference>
<organism evidence="1">
    <name type="scientific">uncultured Thiotrichaceae bacterium</name>
    <dbReference type="NCBI Taxonomy" id="298394"/>
    <lineage>
        <taxon>Bacteria</taxon>
        <taxon>Pseudomonadati</taxon>
        <taxon>Pseudomonadota</taxon>
        <taxon>Gammaproteobacteria</taxon>
        <taxon>Thiotrichales</taxon>
        <taxon>Thiotrichaceae</taxon>
        <taxon>environmental samples</taxon>
    </lineage>
</organism>
<protein>
    <recommendedName>
        <fullName evidence="2">DUF72 domain-containing protein</fullName>
    </recommendedName>
</protein>
<dbReference type="PANTHER" id="PTHR30348">
    <property type="entry name" value="UNCHARACTERIZED PROTEIN YECE"/>
    <property type="match status" value="1"/>
</dbReference>
<dbReference type="InterPro" id="IPR036520">
    <property type="entry name" value="UPF0759_sf"/>
</dbReference>
<accession>A0A6S6UK04</accession>